<organism evidence="1 2">
    <name type="scientific">Trichonephila clavata</name>
    <name type="common">Joro spider</name>
    <name type="synonym">Nephila clavata</name>
    <dbReference type="NCBI Taxonomy" id="2740835"/>
    <lineage>
        <taxon>Eukaryota</taxon>
        <taxon>Metazoa</taxon>
        <taxon>Ecdysozoa</taxon>
        <taxon>Arthropoda</taxon>
        <taxon>Chelicerata</taxon>
        <taxon>Arachnida</taxon>
        <taxon>Araneae</taxon>
        <taxon>Araneomorphae</taxon>
        <taxon>Entelegynae</taxon>
        <taxon>Araneoidea</taxon>
        <taxon>Nephilidae</taxon>
        <taxon>Trichonephila</taxon>
    </lineage>
</organism>
<keyword evidence="2" id="KW-1185">Reference proteome</keyword>
<proteinExistence type="predicted"/>
<dbReference type="AlphaFoldDB" id="A0A8X6FST0"/>
<reference evidence="1" key="1">
    <citation type="submission" date="2020-07" db="EMBL/GenBank/DDBJ databases">
        <title>Multicomponent nature underlies the extraordinary mechanical properties of spider dragline silk.</title>
        <authorList>
            <person name="Kono N."/>
            <person name="Nakamura H."/>
            <person name="Mori M."/>
            <person name="Yoshida Y."/>
            <person name="Ohtoshi R."/>
            <person name="Malay A.D."/>
            <person name="Moran D.A.P."/>
            <person name="Tomita M."/>
            <person name="Numata K."/>
            <person name="Arakawa K."/>
        </authorList>
    </citation>
    <scope>NUCLEOTIDE SEQUENCE</scope>
</reference>
<dbReference type="EMBL" id="BMAO01020299">
    <property type="protein sequence ID" value="GFQ66418.1"/>
    <property type="molecule type" value="Genomic_DNA"/>
</dbReference>
<feature type="non-terminal residue" evidence="1">
    <location>
        <position position="31"/>
    </location>
</feature>
<comment type="caution">
    <text evidence="1">The sequence shown here is derived from an EMBL/GenBank/DDBJ whole genome shotgun (WGS) entry which is preliminary data.</text>
</comment>
<evidence type="ECO:0000313" key="1">
    <source>
        <dbReference type="EMBL" id="GFQ66418.1"/>
    </source>
</evidence>
<dbReference type="Proteomes" id="UP000887116">
    <property type="component" value="Unassembled WGS sequence"/>
</dbReference>
<accession>A0A8X6FST0</accession>
<protein>
    <submittedName>
        <fullName evidence="1">Uncharacterized protein</fullName>
    </submittedName>
</protein>
<sequence>MGLQRLNWMVKSSHYEERRRCVGMPTEGMAE</sequence>
<name>A0A8X6FST0_TRICU</name>
<gene>
    <name evidence="1" type="ORF">TNCT_658481</name>
</gene>
<evidence type="ECO:0000313" key="2">
    <source>
        <dbReference type="Proteomes" id="UP000887116"/>
    </source>
</evidence>